<gene>
    <name evidence="4" type="ORF">SDC9_163751</name>
</gene>
<reference evidence="4" key="1">
    <citation type="submission" date="2019-08" db="EMBL/GenBank/DDBJ databases">
        <authorList>
            <person name="Kucharzyk K."/>
            <person name="Murdoch R.W."/>
            <person name="Higgins S."/>
            <person name="Loffler F."/>
        </authorList>
    </citation>
    <scope>NUCLEOTIDE SEQUENCE</scope>
</reference>
<evidence type="ECO:0000256" key="2">
    <source>
        <dbReference type="ARBA" id="ARBA00023136"/>
    </source>
</evidence>
<dbReference type="GO" id="GO:0009279">
    <property type="term" value="C:cell outer membrane"/>
    <property type="evidence" value="ECO:0007669"/>
    <property type="project" value="UniProtKB-SubCell"/>
</dbReference>
<comment type="caution">
    <text evidence="4">The sequence shown here is derived from an EMBL/GenBank/DDBJ whole genome shotgun (WGS) entry which is preliminary data.</text>
</comment>
<evidence type="ECO:0000256" key="1">
    <source>
        <dbReference type="ARBA" id="ARBA00004442"/>
    </source>
</evidence>
<dbReference type="AlphaFoldDB" id="A0A645FPR2"/>
<proteinExistence type="predicted"/>
<organism evidence="4">
    <name type="scientific">bioreactor metagenome</name>
    <dbReference type="NCBI Taxonomy" id="1076179"/>
    <lineage>
        <taxon>unclassified sequences</taxon>
        <taxon>metagenomes</taxon>
        <taxon>ecological metagenomes</taxon>
    </lineage>
</organism>
<name>A0A645FPR2_9ZZZZ</name>
<evidence type="ECO:0008006" key="5">
    <source>
        <dbReference type="Google" id="ProtNLM"/>
    </source>
</evidence>
<evidence type="ECO:0000313" key="4">
    <source>
        <dbReference type="EMBL" id="MPN16411.1"/>
    </source>
</evidence>
<keyword evidence="3" id="KW-0998">Cell outer membrane</keyword>
<dbReference type="EMBL" id="VSSQ01063361">
    <property type="protein sequence ID" value="MPN16411.1"/>
    <property type="molecule type" value="Genomic_DNA"/>
</dbReference>
<keyword evidence="2" id="KW-0472">Membrane</keyword>
<dbReference type="Gene3D" id="2.40.170.20">
    <property type="entry name" value="TonB-dependent receptor, beta-barrel domain"/>
    <property type="match status" value="1"/>
</dbReference>
<dbReference type="SUPFAM" id="SSF56935">
    <property type="entry name" value="Porins"/>
    <property type="match status" value="1"/>
</dbReference>
<accession>A0A645FPR2</accession>
<dbReference type="InterPro" id="IPR036942">
    <property type="entry name" value="Beta-barrel_TonB_sf"/>
</dbReference>
<protein>
    <recommendedName>
        <fullName evidence="5">TonB-dependent receptor-like beta-barrel domain-containing protein</fullName>
    </recommendedName>
</protein>
<evidence type="ECO:0000256" key="3">
    <source>
        <dbReference type="ARBA" id="ARBA00023237"/>
    </source>
</evidence>
<comment type="subcellular location">
    <subcellularLocation>
        <location evidence="1">Cell outer membrane</location>
    </subcellularLocation>
</comment>
<sequence length="108" mass="12591">MKDTQMQASYKNLSNLLSVNITPSKKWYLQLTGEHYYNQITQDVSKHFVLADAEFTYSFASGCEFNLLVKNIFNQNGYSYTLYDGLTSMNRRFVIRPVNVMAGVFFRF</sequence>